<dbReference type="PANTHER" id="PTHR24113:SF12">
    <property type="entry name" value="RAN GTPASE-ACTIVATING PROTEIN 1"/>
    <property type="match status" value="1"/>
</dbReference>
<dbReference type="GO" id="GO:0005096">
    <property type="term" value="F:GTPase activator activity"/>
    <property type="evidence" value="ECO:0007669"/>
    <property type="project" value="UniProtKB-KW"/>
</dbReference>
<dbReference type="AlphaFoldDB" id="A0A382NJZ9"/>
<dbReference type="Pfam" id="PF13516">
    <property type="entry name" value="LRR_6"/>
    <property type="match status" value="4"/>
</dbReference>
<evidence type="ECO:0000256" key="3">
    <source>
        <dbReference type="ARBA" id="ARBA00022737"/>
    </source>
</evidence>
<keyword evidence="3" id="KW-0677">Repeat</keyword>
<evidence type="ECO:0008006" key="5">
    <source>
        <dbReference type="Google" id="ProtNLM"/>
    </source>
</evidence>
<evidence type="ECO:0000313" key="4">
    <source>
        <dbReference type="EMBL" id="SVC61529.1"/>
    </source>
</evidence>
<dbReference type="EMBL" id="UINC01101028">
    <property type="protein sequence ID" value="SVC61529.1"/>
    <property type="molecule type" value="Genomic_DNA"/>
</dbReference>
<proteinExistence type="predicted"/>
<keyword evidence="2" id="KW-0433">Leucine-rich repeat</keyword>
<dbReference type="GO" id="GO:0031267">
    <property type="term" value="F:small GTPase binding"/>
    <property type="evidence" value="ECO:0007669"/>
    <property type="project" value="TreeGrafter"/>
</dbReference>
<dbReference type="InterPro" id="IPR001611">
    <property type="entry name" value="Leu-rich_rpt"/>
</dbReference>
<sequence>MGIERGGNSEYEEYEPSFEEKTAKWEETLQSLLAEDPSLLKLSGKYIANDDVTIICNYHGLEKVRILDLADNQISDDALPVLFESENLAQIEELYLGINFLTGQGLTDVARSNQIKMKNLKTLVISDNRLTDASVADFMRSGNFPNLESLDIGWNEVGNETAKAIGETTSFPGLKKLEMERGYIDLEALKEMVLGSLMDQLQELNLTANKLKDEGLKVLVSAPKWKALKVLKVSQNMFG</sequence>
<reference evidence="4" key="1">
    <citation type="submission" date="2018-05" db="EMBL/GenBank/DDBJ databases">
        <authorList>
            <person name="Lanie J.A."/>
            <person name="Ng W.-L."/>
            <person name="Kazmierczak K.M."/>
            <person name="Andrzejewski T.M."/>
            <person name="Davidsen T.M."/>
            <person name="Wayne K.J."/>
            <person name="Tettelin H."/>
            <person name="Glass J.I."/>
            <person name="Rusch D."/>
            <person name="Podicherti R."/>
            <person name="Tsui H.-C.T."/>
            <person name="Winkler M.E."/>
        </authorList>
    </citation>
    <scope>NUCLEOTIDE SEQUENCE</scope>
</reference>
<dbReference type="GO" id="GO:0005829">
    <property type="term" value="C:cytosol"/>
    <property type="evidence" value="ECO:0007669"/>
    <property type="project" value="TreeGrafter"/>
</dbReference>
<dbReference type="InterPro" id="IPR032675">
    <property type="entry name" value="LRR_dom_sf"/>
</dbReference>
<dbReference type="Gene3D" id="3.80.10.10">
    <property type="entry name" value="Ribonuclease Inhibitor"/>
    <property type="match status" value="2"/>
</dbReference>
<dbReference type="GO" id="GO:0005634">
    <property type="term" value="C:nucleus"/>
    <property type="evidence" value="ECO:0007669"/>
    <property type="project" value="TreeGrafter"/>
</dbReference>
<gene>
    <name evidence="4" type="ORF">METZ01_LOCUS314383</name>
</gene>
<evidence type="ECO:0000256" key="1">
    <source>
        <dbReference type="ARBA" id="ARBA00022468"/>
    </source>
</evidence>
<evidence type="ECO:0000256" key="2">
    <source>
        <dbReference type="ARBA" id="ARBA00022614"/>
    </source>
</evidence>
<dbReference type="SUPFAM" id="SSF52047">
    <property type="entry name" value="RNI-like"/>
    <property type="match status" value="1"/>
</dbReference>
<dbReference type="InterPro" id="IPR027038">
    <property type="entry name" value="RanGap"/>
</dbReference>
<protein>
    <recommendedName>
        <fullName evidence="5">Leucine-rich repeat domain-containing protein</fullName>
    </recommendedName>
</protein>
<name>A0A382NJZ9_9ZZZZ</name>
<feature type="non-terminal residue" evidence="4">
    <location>
        <position position="239"/>
    </location>
</feature>
<keyword evidence="1" id="KW-0343">GTPase activation</keyword>
<dbReference type="GO" id="GO:0006913">
    <property type="term" value="P:nucleocytoplasmic transport"/>
    <property type="evidence" value="ECO:0007669"/>
    <property type="project" value="TreeGrafter"/>
</dbReference>
<dbReference type="GO" id="GO:0048471">
    <property type="term" value="C:perinuclear region of cytoplasm"/>
    <property type="evidence" value="ECO:0007669"/>
    <property type="project" value="TreeGrafter"/>
</dbReference>
<accession>A0A382NJZ9</accession>
<dbReference type="PANTHER" id="PTHR24113">
    <property type="entry name" value="RAN GTPASE-ACTIVATING PROTEIN 1"/>
    <property type="match status" value="1"/>
</dbReference>
<organism evidence="4">
    <name type="scientific">marine metagenome</name>
    <dbReference type="NCBI Taxonomy" id="408172"/>
    <lineage>
        <taxon>unclassified sequences</taxon>
        <taxon>metagenomes</taxon>
        <taxon>ecological metagenomes</taxon>
    </lineage>
</organism>